<sequence>MDHAGIDDALVLVSCLAVVHWNGACDMASTVAHHFPHVLETPLVGDTQSESTWILTHLILAVVLVAGKFRDHAAAADHLAAVVDLVGDRGLPIHSRLLDNLGFSALCSAPDVLTTRIRRYRKEHRRRTKHGEVLAPPPLSLDEVIVALRARFGDDGSGVAEAEPSDQAKGKSKMKSKSRNKKKKKAKKKNKGQRRR</sequence>
<feature type="compositionally biased region" description="Basic residues" evidence="1">
    <location>
        <begin position="170"/>
        <end position="196"/>
    </location>
</feature>
<name>A0A0L0D1R8_THETB</name>
<organism evidence="2 3">
    <name type="scientific">Thecamonas trahens ATCC 50062</name>
    <dbReference type="NCBI Taxonomy" id="461836"/>
    <lineage>
        <taxon>Eukaryota</taxon>
        <taxon>Apusozoa</taxon>
        <taxon>Apusomonadida</taxon>
        <taxon>Apusomonadidae</taxon>
        <taxon>Thecamonas</taxon>
    </lineage>
</organism>
<keyword evidence="3" id="KW-1185">Reference proteome</keyword>
<dbReference type="AlphaFoldDB" id="A0A0L0D1R8"/>
<accession>A0A0L0D1R8</accession>
<dbReference type="EMBL" id="GL349433">
    <property type="protein sequence ID" value="KNC46151.1"/>
    <property type="molecule type" value="Genomic_DNA"/>
</dbReference>
<feature type="region of interest" description="Disordered" evidence="1">
    <location>
        <begin position="155"/>
        <end position="196"/>
    </location>
</feature>
<reference evidence="2 3" key="1">
    <citation type="submission" date="2010-05" db="EMBL/GenBank/DDBJ databases">
        <title>The Genome Sequence of Thecamonas trahens ATCC 50062.</title>
        <authorList>
            <consortium name="The Broad Institute Genome Sequencing Platform"/>
            <person name="Russ C."/>
            <person name="Cuomo C."/>
            <person name="Shea T."/>
            <person name="Young S.K."/>
            <person name="Zeng Q."/>
            <person name="Koehrsen M."/>
            <person name="Haas B."/>
            <person name="Borodovsky M."/>
            <person name="Guigo R."/>
            <person name="Alvarado L."/>
            <person name="Berlin A."/>
            <person name="Bochicchio J."/>
            <person name="Borenstein D."/>
            <person name="Chapman S."/>
            <person name="Chen Z."/>
            <person name="Freedman E."/>
            <person name="Gellesch M."/>
            <person name="Goldberg J."/>
            <person name="Griggs A."/>
            <person name="Gujja S."/>
            <person name="Heilman E."/>
            <person name="Heiman D."/>
            <person name="Hepburn T."/>
            <person name="Howarth C."/>
            <person name="Jen D."/>
            <person name="Larson L."/>
            <person name="Mehta T."/>
            <person name="Park D."/>
            <person name="Pearson M."/>
            <person name="Roberts A."/>
            <person name="Saif S."/>
            <person name="Shenoy N."/>
            <person name="Sisk P."/>
            <person name="Stolte C."/>
            <person name="Sykes S."/>
            <person name="Thomson T."/>
            <person name="Walk T."/>
            <person name="White J."/>
            <person name="Yandava C."/>
            <person name="Burger G."/>
            <person name="Gray M.W."/>
            <person name="Holland P.W.H."/>
            <person name="King N."/>
            <person name="Lang F.B.F."/>
            <person name="Roger A.J."/>
            <person name="Ruiz-Trillo I."/>
            <person name="Lander E."/>
            <person name="Nusbaum C."/>
        </authorList>
    </citation>
    <scope>NUCLEOTIDE SEQUENCE [LARGE SCALE GENOMIC DNA]</scope>
    <source>
        <strain evidence="2 3">ATCC 50062</strain>
    </source>
</reference>
<evidence type="ECO:0000256" key="1">
    <source>
        <dbReference type="SAM" id="MobiDB-lite"/>
    </source>
</evidence>
<dbReference type="RefSeq" id="XP_013763127.1">
    <property type="nucleotide sequence ID" value="XM_013907673.1"/>
</dbReference>
<dbReference type="Proteomes" id="UP000054408">
    <property type="component" value="Unassembled WGS sequence"/>
</dbReference>
<evidence type="ECO:0000313" key="2">
    <source>
        <dbReference type="EMBL" id="KNC46151.1"/>
    </source>
</evidence>
<proteinExistence type="predicted"/>
<dbReference type="GeneID" id="25560084"/>
<protein>
    <submittedName>
        <fullName evidence="2">Uncharacterized protein</fullName>
    </submittedName>
</protein>
<evidence type="ECO:0000313" key="3">
    <source>
        <dbReference type="Proteomes" id="UP000054408"/>
    </source>
</evidence>
<gene>
    <name evidence="2" type="ORF">AMSG_00269</name>
</gene>